<feature type="compositionally biased region" description="Pro residues" evidence="1">
    <location>
        <begin position="30"/>
        <end position="49"/>
    </location>
</feature>
<organism evidence="3 4">
    <name type="scientific">Meganyctiphanes norvegica</name>
    <name type="common">Northern krill</name>
    <name type="synonym">Thysanopoda norvegica</name>
    <dbReference type="NCBI Taxonomy" id="48144"/>
    <lineage>
        <taxon>Eukaryota</taxon>
        <taxon>Metazoa</taxon>
        <taxon>Ecdysozoa</taxon>
        <taxon>Arthropoda</taxon>
        <taxon>Crustacea</taxon>
        <taxon>Multicrustacea</taxon>
        <taxon>Malacostraca</taxon>
        <taxon>Eumalacostraca</taxon>
        <taxon>Eucarida</taxon>
        <taxon>Euphausiacea</taxon>
        <taxon>Euphausiidae</taxon>
        <taxon>Meganyctiphanes</taxon>
    </lineage>
</organism>
<dbReference type="InterPro" id="IPR057567">
    <property type="entry name" value="TPR_TTI1_C"/>
</dbReference>
<dbReference type="AlphaFoldDB" id="A0AAV2Q8C1"/>
<name>A0AAV2Q8C1_MEGNR</name>
<dbReference type="PANTHER" id="PTHR18460">
    <property type="entry name" value="TEL2 INTERACTING PROTEIN 1 TTI1 FAMILY MEMBER"/>
    <property type="match status" value="1"/>
</dbReference>
<accession>A0AAV2Q8C1</accession>
<proteinExistence type="predicted"/>
<dbReference type="InterPro" id="IPR052587">
    <property type="entry name" value="TELO2-interacting_protein_1"/>
</dbReference>
<dbReference type="Gene3D" id="1.25.10.10">
    <property type="entry name" value="Leucine-rich Repeat Variant"/>
    <property type="match status" value="1"/>
</dbReference>
<dbReference type="SUPFAM" id="SSF48371">
    <property type="entry name" value="ARM repeat"/>
    <property type="match status" value="2"/>
</dbReference>
<dbReference type="InterPro" id="IPR016024">
    <property type="entry name" value="ARM-type_fold"/>
</dbReference>
<keyword evidence="4" id="KW-1185">Reference proteome</keyword>
<dbReference type="Pfam" id="PF24181">
    <property type="entry name" value="TPR_TTI1_C"/>
    <property type="match status" value="1"/>
</dbReference>
<dbReference type="InterPro" id="IPR011989">
    <property type="entry name" value="ARM-like"/>
</dbReference>
<dbReference type="Proteomes" id="UP001497623">
    <property type="component" value="Unassembled WGS sequence"/>
</dbReference>
<dbReference type="Pfam" id="PF24176">
    <property type="entry name" value="TPR_TTI1_2nd"/>
    <property type="match status" value="1"/>
</dbReference>
<comment type="caution">
    <text evidence="3">The sequence shown here is derived from an EMBL/GenBank/DDBJ whole genome shotgun (WGS) entry which is preliminary data.</text>
</comment>
<evidence type="ECO:0000313" key="3">
    <source>
        <dbReference type="EMBL" id="CAL4072672.1"/>
    </source>
</evidence>
<dbReference type="Pfam" id="PF21547">
    <property type="entry name" value="TTI1"/>
    <property type="match status" value="1"/>
</dbReference>
<feature type="domain" description="TTI1 C-terminal TPR" evidence="2">
    <location>
        <begin position="796"/>
        <end position="1102"/>
    </location>
</feature>
<feature type="region of interest" description="Disordered" evidence="1">
    <location>
        <begin position="1"/>
        <end position="51"/>
    </location>
</feature>
<dbReference type="EMBL" id="CAXKWB010004196">
    <property type="protein sequence ID" value="CAL4072672.1"/>
    <property type="molecule type" value="Genomic_DNA"/>
</dbReference>
<evidence type="ECO:0000313" key="4">
    <source>
        <dbReference type="Proteomes" id="UP001497623"/>
    </source>
</evidence>
<feature type="region of interest" description="Disordered" evidence="1">
    <location>
        <begin position="809"/>
        <end position="835"/>
    </location>
</feature>
<dbReference type="GO" id="GO:0005737">
    <property type="term" value="C:cytoplasm"/>
    <property type="evidence" value="ECO:0007669"/>
    <property type="project" value="TreeGrafter"/>
</dbReference>
<evidence type="ECO:0000259" key="2">
    <source>
        <dbReference type="Pfam" id="PF24181"/>
    </source>
</evidence>
<evidence type="ECO:0000256" key="1">
    <source>
        <dbReference type="SAM" id="MobiDB-lite"/>
    </source>
</evidence>
<feature type="compositionally biased region" description="Basic and acidic residues" evidence="1">
    <location>
        <begin position="809"/>
        <end position="832"/>
    </location>
</feature>
<protein>
    <recommendedName>
        <fullName evidence="2">TTI1 C-terminal TPR domain-containing protein</fullName>
    </recommendedName>
</protein>
<gene>
    <name evidence="3" type="ORF">MNOR_LOCUS8894</name>
</gene>
<feature type="non-terminal residue" evidence="3">
    <location>
        <position position="1141"/>
    </location>
</feature>
<sequence length="1141" mass="127902">MNGIPSQLWRPRGRVAGVGRGYDSPLGAPRQPPAAGPASPAPSTGPPQRCPLTPNQLKEIITFIFLLKKAKRFCHWRCLKQNVPCLILLIIKSPEVFIHFLVQTYRTLFLADKTKRASHILGEPAGHLEGLSYTCAEIGLHNRVTNELLKKNNRRPFRPVFEYDNLFLLLRIRKTENLNMIRINILKTVMRCGHMTQRIIDNLRFKSSLADQLVGYAAFGQMCSLINIPLSAPQSASQNTITGPKGQPKIVGLMLKISFRRRSNRLRVNIIKFREKFKSPGQGRVKIKMKEINNAEVGMLMQRAHELATCAEITHYLVASNMINMLMLKVTLAKPASQGHPKIHLNVVYTTYALVTKTSRSMVSSVVTTIEIIVTLRSDSVTDVSTTANEAMADVTTALQSKANKQYGQQCLYELLEERVYSIATRLPTTIRQKDDRSSLSCIQQLLGCVEVLGSGLASLMGHPAHAQRLLRALATALTLDTTDSDLMLERAFQQDPLENLNVKPQLGQNFSYFQDTNILQAISQVLQVVGHSADLTLVVDLCLDLLQESQYQRKECLLIISFILKGKPHIKTEVLSSENKDMLNTENVTKDAEDATLEAETSAVEAILDIVMPYLSLPTSCQASAYNQYNEENNKSMQELVPMKSSSNISVEAARENIVVVANTLRVIGSCAVRIGPEFIIYLRRVLCDLMEKAGDSNVLVAHTARETLVSVAAACGHNSSAELIEKSFPHFWFTLSTRLKRLNQHPQAPLVLQVALEFVSLNIMNYMEDLAKEILLSLDAYHSQRGGAAPLLRVLLVYVMAVAKHDKTQEKQTKTRHKGENTESNEKLEKSDEEASEKLGEIALFLIDYHKTQTTVRNAFNGDIESDNSNLSGREGFQEHYRKNILEKDNNFSNDNIENNDEISDDKIKPPPYIELVVKILERCSYLLFTHDRELQLVILETICGGCSALEDWEDQKLPSMHILWKPLVLRLKDKDFVVVLRSLETLSDMVSSSGEFLRKRSQEEVLPHLWTFLINQANTSMGKGNPAAAYKMTQAYRAQLKLLRNVPKIYQSLNLDSLQVSKLMEAIVPYLDTRQPIELCNAAVEIVTVVAANHPHHIWLTLAHLCQPGLLTHPSPLLKPIKVGVALSDLPVPTMHAY</sequence>
<dbReference type="PANTHER" id="PTHR18460:SF3">
    <property type="entry name" value="TELO2-INTERACTING PROTEIN 1 HOMOLOG"/>
    <property type="match status" value="1"/>
</dbReference>
<dbReference type="InterPro" id="IPR049362">
    <property type="entry name" value="TTI1_rpt"/>
</dbReference>
<reference evidence="3 4" key="1">
    <citation type="submission" date="2024-05" db="EMBL/GenBank/DDBJ databases">
        <authorList>
            <person name="Wallberg A."/>
        </authorList>
    </citation>
    <scope>NUCLEOTIDE SEQUENCE [LARGE SCALE GENOMIC DNA]</scope>
</reference>